<feature type="chain" id="PRO_5022777409" evidence="1">
    <location>
        <begin position="23"/>
        <end position="132"/>
    </location>
</feature>
<organism evidence="2 3">
    <name type="scientific">Chloropicon primus</name>
    <dbReference type="NCBI Taxonomy" id="1764295"/>
    <lineage>
        <taxon>Eukaryota</taxon>
        <taxon>Viridiplantae</taxon>
        <taxon>Chlorophyta</taxon>
        <taxon>Chloropicophyceae</taxon>
        <taxon>Chloropicales</taxon>
        <taxon>Chloropicaceae</taxon>
        <taxon>Chloropicon</taxon>
    </lineage>
</organism>
<dbReference type="Proteomes" id="UP000316726">
    <property type="component" value="Chromosome 6"/>
</dbReference>
<reference evidence="2 3" key="1">
    <citation type="submission" date="2018-07" db="EMBL/GenBank/DDBJ databases">
        <title>The complete nuclear genome of the prasinophyte Chloropicon primus (CCMP1205).</title>
        <authorList>
            <person name="Pombert J.-F."/>
            <person name="Otis C."/>
            <person name="Turmel M."/>
            <person name="Lemieux C."/>
        </authorList>
    </citation>
    <scope>NUCLEOTIDE SEQUENCE [LARGE SCALE GENOMIC DNA]</scope>
    <source>
        <strain evidence="2 3">CCMP1205</strain>
    </source>
</reference>
<keyword evidence="1" id="KW-0732">Signal</keyword>
<protein>
    <submittedName>
        <fullName evidence="2">Uncharacterized protein</fullName>
    </submittedName>
</protein>
<sequence>MKGVAQALVVVLIAGLASQTLAWQPGDGAKWLGQNVKGLGQLETTAGFLKGDVPAFKQGIEKQIAGQGLENYGAFLGSGGRKLLNWGQGAAALGNGLSQWGQAQAGLGFVTGNKPLFNEGVANQIKGGWLEG</sequence>
<feature type="signal peptide" evidence="1">
    <location>
        <begin position="1"/>
        <end position="22"/>
    </location>
</feature>
<name>A0A5B8MNH0_9CHLO</name>
<proteinExistence type="predicted"/>
<dbReference type="EMBL" id="CP031039">
    <property type="protein sequence ID" value="QDZ22063.1"/>
    <property type="molecule type" value="Genomic_DNA"/>
</dbReference>
<dbReference type="AlphaFoldDB" id="A0A5B8MNH0"/>
<evidence type="ECO:0000313" key="3">
    <source>
        <dbReference type="Proteomes" id="UP000316726"/>
    </source>
</evidence>
<evidence type="ECO:0000313" key="2">
    <source>
        <dbReference type="EMBL" id="QDZ22063.1"/>
    </source>
</evidence>
<accession>A0A5B8MNH0</accession>
<gene>
    <name evidence="2" type="ORF">A3770_06p45810</name>
</gene>
<evidence type="ECO:0000256" key="1">
    <source>
        <dbReference type="SAM" id="SignalP"/>
    </source>
</evidence>
<keyword evidence="3" id="KW-1185">Reference proteome</keyword>